<accession>A0AAN6ZPL4</accession>
<feature type="region of interest" description="Disordered" evidence="1">
    <location>
        <begin position="715"/>
        <end position="787"/>
    </location>
</feature>
<feature type="compositionally biased region" description="Low complexity" evidence="1">
    <location>
        <begin position="210"/>
        <end position="228"/>
    </location>
</feature>
<evidence type="ECO:0000313" key="3">
    <source>
        <dbReference type="EMBL" id="KAK4147035.1"/>
    </source>
</evidence>
<feature type="compositionally biased region" description="Polar residues" evidence="1">
    <location>
        <begin position="521"/>
        <end position="533"/>
    </location>
</feature>
<feature type="transmembrane region" description="Helical" evidence="2">
    <location>
        <begin position="916"/>
        <end position="936"/>
    </location>
</feature>
<feature type="region of interest" description="Disordered" evidence="1">
    <location>
        <begin position="1"/>
        <end position="362"/>
    </location>
</feature>
<organism evidence="3 4">
    <name type="scientific">Dichotomopilus funicola</name>
    <dbReference type="NCBI Taxonomy" id="1934379"/>
    <lineage>
        <taxon>Eukaryota</taxon>
        <taxon>Fungi</taxon>
        <taxon>Dikarya</taxon>
        <taxon>Ascomycota</taxon>
        <taxon>Pezizomycotina</taxon>
        <taxon>Sordariomycetes</taxon>
        <taxon>Sordariomycetidae</taxon>
        <taxon>Sordariales</taxon>
        <taxon>Chaetomiaceae</taxon>
        <taxon>Dichotomopilus</taxon>
    </lineage>
</organism>
<feature type="compositionally biased region" description="Polar residues" evidence="1">
    <location>
        <begin position="715"/>
        <end position="727"/>
    </location>
</feature>
<feature type="compositionally biased region" description="Basic residues" evidence="1">
    <location>
        <begin position="166"/>
        <end position="178"/>
    </location>
</feature>
<keyword evidence="2" id="KW-0812">Transmembrane</keyword>
<feature type="compositionally biased region" description="Polar residues" evidence="1">
    <location>
        <begin position="350"/>
        <end position="362"/>
    </location>
</feature>
<feature type="compositionally biased region" description="Low complexity" evidence="1">
    <location>
        <begin position="491"/>
        <end position="501"/>
    </location>
</feature>
<feature type="transmembrane region" description="Helical" evidence="2">
    <location>
        <begin position="842"/>
        <end position="863"/>
    </location>
</feature>
<feature type="compositionally biased region" description="Low complexity" evidence="1">
    <location>
        <begin position="262"/>
        <end position="274"/>
    </location>
</feature>
<feature type="region of interest" description="Disordered" evidence="1">
    <location>
        <begin position="476"/>
        <end position="640"/>
    </location>
</feature>
<reference evidence="3" key="2">
    <citation type="submission" date="2023-05" db="EMBL/GenBank/DDBJ databases">
        <authorList>
            <consortium name="Lawrence Berkeley National Laboratory"/>
            <person name="Steindorff A."/>
            <person name="Hensen N."/>
            <person name="Bonometti L."/>
            <person name="Westerberg I."/>
            <person name="Brannstrom I.O."/>
            <person name="Guillou S."/>
            <person name="Cros-Aarteil S."/>
            <person name="Calhoun S."/>
            <person name="Haridas S."/>
            <person name="Kuo A."/>
            <person name="Mondo S."/>
            <person name="Pangilinan J."/>
            <person name="Riley R."/>
            <person name="Labutti K."/>
            <person name="Andreopoulos B."/>
            <person name="Lipzen A."/>
            <person name="Chen C."/>
            <person name="Yanf M."/>
            <person name="Daum C."/>
            <person name="Ng V."/>
            <person name="Clum A."/>
            <person name="Ohm R."/>
            <person name="Martin F."/>
            <person name="Silar P."/>
            <person name="Natvig D."/>
            <person name="Lalanne C."/>
            <person name="Gautier V."/>
            <person name="Ament-Velasquez S.L."/>
            <person name="Kruys A."/>
            <person name="Hutchinson M.I."/>
            <person name="Powell A.J."/>
            <person name="Barry K."/>
            <person name="Miller A.N."/>
            <person name="Grigoriev I.V."/>
            <person name="Debuchy R."/>
            <person name="Gladieux P."/>
            <person name="Thoren M.H."/>
            <person name="Johannesson H."/>
        </authorList>
    </citation>
    <scope>NUCLEOTIDE SEQUENCE</scope>
    <source>
        <strain evidence="3">CBS 141.50</strain>
    </source>
</reference>
<feature type="compositionally biased region" description="Low complexity" evidence="1">
    <location>
        <begin position="143"/>
        <end position="165"/>
    </location>
</feature>
<evidence type="ECO:0000256" key="1">
    <source>
        <dbReference type="SAM" id="MobiDB-lite"/>
    </source>
</evidence>
<keyword evidence="4" id="KW-1185">Reference proteome</keyword>
<feature type="compositionally biased region" description="Polar residues" evidence="1">
    <location>
        <begin position="588"/>
        <end position="608"/>
    </location>
</feature>
<dbReference type="RefSeq" id="XP_062640406.1">
    <property type="nucleotide sequence ID" value="XM_062782878.1"/>
</dbReference>
<dbReference type="AlphaFoldDB" id="A0AAN6ZPL4"/>
<evidence type="ECO:0000256" key="2">
    <source>
        <dbReference type="SAM" id="Phobius"/>
    </source>
</evidence>
<feature type="compositionally biased region" description="Polar residues" evidence="1">
    <location>
        <begin position="310"/>
        <end position="320"/>
    </location>
</feature>
<feature type="compositionally biased region" description="Polar residues" evidence="1">
    <location>
        <begin position="12"/>
        <end position="25"/>
    </location>
</feature>
<dbReference type="Proteomes" id="UP001302676">
    <property type="component" value="Unassembled WGS sequence"/>
</dbReference>
<evidence type="ECO:0008006" key="5">
    <source>
        <dbReference type="Google" id="ProtNLM"/>
    </source>
</evidence>
<name>A0AAN6ZPL4_9PEZI</name>
<gene>
    <name evidence="3" type="ORF">C8A04DRAFT_34580</name>
</gene>
<dbReference type="EMBL" id="MU853558">
    <property type="protein sequence ID" value="KAK4147035.1"/>
    <property type="molecule type" value="Genomic_DNA"/>
</dbReference>
<feature type="compositionally biased region" description="Low complexity" evidence="1">
    <location>
        <begin position="90"/>
        <end position="105"/>
    </location>
</feature>
<protein>
    <recommendedName>
        <fullName evidence="5">Serine-rich protein</fullName>
    </recommendedName>
</protein>
<keyword evidence="2" id="KW-1133">Transmembrane helix</keyword>
<sequence length="943" mass="101551">MSATPPRHGRSLSLQERASLLSATSKPGIRLVPYSPPRLDPDDRAPSQASSRDKRGSGNFNDNASNQASNSRRTSWKDEVAGSDGAAQGSALPSPSLRRSSLVWSSDERVSGVKPSRSSLPAMGSAKPTAPPRGSPSDNADLHATASAPRRSRADSSPSPSSTSSHHSRQRSQSRRGTLRLAVHSNGTFSLVPEEPQSDAAESVTEDNAPSTQPSPLPSSSYTSRTPSAQDRPSIDTWSRRDSTPLTGASTVVLDQSFCDPSDSTSSSNSSSTTHLVEDPEAASPWNYRLVGGIRKVPTTPDNKRGKQPTYRTSTSSLETQLAALPESSTLIDDEEEEETPTKSVEPKPSFSSTESGQTIETVSEATNYKVYGPGSVVPESSDSLVFNSAGASNWEVLGQSSPAPTFLSSSAAASRAGNENYVVHGAPSLSPSSSLATVARRPRLEYSQESLVVAPLRPAKKRSYERFGYYKQRSRETLRSRNNSVQSLRAAAAAQDAAQAHNPGTSPNQRPPWYGHRKGVSSSSIPQNTSATVRPPGPMNASQSQPHQWSSQLSTVMSESEGGSDLARSVSPLSSERSGGHHRRHSSTGWVGSTHSRQMASMSSSIAGQLEEGAPTNTSGSDSIERPQPSYARAGPSQIRMVRDQDEHGDGLADLEDMPSMTGLSALYASGAGWNLHSNSSSRANSLTSSIPAWAQVYYGSGEHRFLGRRPSFLTVSENGTDSRPPSSGMRGSESPNSGDFNFPQTLFSPRKRAREVQPNNAVPAPDQGSMEIAQVPPSRNGSRRGYQDYHVFRTLKQKTSSIWSPHLQPDRRTTRYSVWDPPSVSWSADSGLLGKRNAQVLLFILGFVFPFAWMIAALLPLPLNPKQEMLDVESGQDEEKNPYSSTHPALRYQKYAVDESRFESARWWRNLNRGMSVVGLLIVGAVVALAVVGVRQGWGRN</sequence>
<feature type="compositionally biased region" description="Polar residues" evidence="1">
    <location>
        <begin position="58"/>
        <end position="73"/>
    </location>
</feature>
<reference evidence="3" key="1">
    <citation type="journal article" date="2023" name="Mol. Phylogenet. Evol.">
        <title>Genome-scale phylogeny and comparative genomics of the fungal order Sordariales.</title>
        <authorList>
            <person name="Hensen N."/>
            <person name="Bonometti L."/>
            <person name="Westerberg I."/>
            <person name="Brannstrom I.O."/>
            <person name="Guillou S."/>
            <person name="Cros-Aarteil S."/>
            <person name="Calhoun S."/>
            <person name="Haridas S."/>
            <person name="Kuo A."/>
            <person name="Mondo S."/>
            <person name="Pangilinan J."/>
            <person name="Riley R."/>
            <person name="LaButti K."/>
            <person name="Andreopoulos B."/>
            <person name="Lipzen A."/>
            <person name="Chen C."/>
            <person name="Yan M."/>
            <person name="Daum C."/>
            <person name="Ng V."/>
            <person name="Clum A."/>
            <person name="Steindorff A."/>
            <person name="Ohm R.A."/>
            <person name="Martin F."/>
            <person name="Silar P."/>
            <person name="Natvig D.O."/>
            <person name="Lalanne C."/>
            <person name="Gautier V."/>
            <person name="Ament-Velasquez S.L."/>
            <person name="Kruys A."/>
            <person name="Hutchinson M.I."/>
            <person name="Powell A.J."/>
            <person name="Barry K."/>
            <person name="Miller A.N."/>
            <person name="Grigoriev I.V."/>
            <person name="Debuchy R."/>
            <person name="Gladieux P."/>
            <person name="Hiltunen Thoren M."/>
            <person name="Johannesson H."/>
        </authorList>
    </citation>
    <scope>NUCLEOTIDE SEQUENCE</scope>
    <source>
        <strain evidence="3">CBS 141.50</strain>
    </source>
</reference>
<proteinExistence type="predicted"/>
<feature type="compositionally biased region" description="Polar residues" evidence="1">
    <location>
        <begin position="541"/>
        <end position="559"/>
    </location>
</feature>
<keyword evidence="2" id="KW-0472">Membrane</keyword>
<dbReference type="GeneID" id="87819491"/>
<feature type="compositionally biased region" description="Polar residues" evidence="1">
    <location>
        <begin position="735"/>
        <end position="749"/>
    </location>
</feature>
<feature type="compositionally biased region" description="Polar residues" evidence="1">
    <location>
        <begin position="244"/>
        <end position="254"/>
    </location>
</feature>
<feature type="compositionally biased region" description="Basic and acidic residues" evidence="1">
    <location>
        <begin position="39"/>
        <end position="56"/>
    </location>
</feature>
<comment type="caution">
    <text evidence="3">The sequence shown here is derived from an EMBL/GenBank/DDBJ whole genome shotgun (WGS) entry which is preliminary data.</text>
</comment>
<evidence type="ECO:0000313" key="4">
    <source>
        <dbReference type="Proteomes" id="UP001302676"/>
    </source>
</evidence>